<dbReference type="Gene3D" id="3.30.450.150">
    <property type="entry name" value="Haem-degrading domain"/>
    <property type="match status" value="1"/>
</dbReference>
<accession>A0A4Y9ZTR7</accession>
<dbReference type="AlphaFoldDB" id="A0A4Y9ZTR7"/>
<dbReference type="Proteomes" id="UP000298061">
    <property type="component" value="Unassembled WGS sequence"/>
</dbReference>
<dbReference type="EMBL" id="SFCI01000869">
    <property type="protein sequence ID" value="TFY77600.1"/>
    <property type="molecule type" value="Genomic_DNA"/>
</dbReference>
<gene>
    <name evidence="1" type="ORF">EWM64_g6412</name>
</gene>
<proteinExistence type="predicted"/>
<dbReference type="STRING" id="135208.A0A4Y9ZTR7"/>
<comment type="caution">
    <text evidence="1">The sequence shown here is derived from an EMBL/GenBank/DDBJ whole genome shotgun (WGS) entry which is preliminary data.</text>
</comment>
<dbReference type="OrthoDB" id="2209940at2759"/>
<protein>
    <submittedName>
        <fullName evidence="1">Uncharacterized protein</fullName>
    </submittedName>
</protein>
<dbReference type="InterPro" id="IPR038084">
    <property type="entry name" value="PduO/GlcC-like_sf"/>
</dbReference>
<evidence type="ECO:0000313" key="2">
    <source>
        <dbReference type="Proteomes" id="UP000298061"/>
    </source>
</evidence>
<keyword evidence="2" id="KW-1185">Reference proteome</keyword>
<organism evidence="1 2">
    <name type="scientific">Hericium alpestre</name>
    <dbReference type="NCBI Taxonomy" id="135208"/>
    <lineage>
        <taxon>Eukaryota</taxon>
        <taxon>Fungi</taxon>
        <taxon>Dikarya</taxon>
        <taxon>Basidiomycota</taxon>
        <taxon>Agaricomycotina</taxon>
        <taxon>Agaricomycetes</taxon>
        <taxon>Russulales</taxon>
        <taxon>Hericiaceae</taxon>
        <taxon>Hericium</taxon>
    </lineage>
</organism>
<sequence>MSAAPAHFMFTGFNRPAQPSDADLATKALDEEASYRFPSWNANDAVTLGLSLRKRFRGSSRHQRLGKGLVISVQTIVGHTLFACTVGYHCGAAAADQPGRLEGVVEERVGVEDSCMEGAVDAEVGNGSADGGNVGTEEGKVVLTAGWGLASVWV</sequence>
<name>A0A4Y9ZTR7_9AGAM</name>
<evidence type="ECO:0000313" key="1">
    <source>
        <dbReference type="EMBL" id="TFY77600.1"/>
    </source>
</evidence>
<reference evidence="1 2" key="1">
    <citation type="submission" date="2019-02" db="EMBL/GenBank/DDBJ databases">
        <title>Genome sequencing of the rare red list fungi Hericium alpestre (H. flagellum).</title>
        <authorList>
            <person name="Buettner E."/>
            <person name="Kellner H."/>
        </authorList>
    </citation>
    <scope>NUCLEOTIDE SEQUENCE [LARGE SCALE GENOMIC DNA]</scope>
    <source>
        <strain evidence="1 2">DSM 108284</strain>
    </source>
</reference>